<evidence type="ECO:0000313" key="1">
    <source>
        <dbReference type="EMBL" id="MDQ0672962.1"/>
    </source>
</evidence>
<dbReference type="EMBL" id="JAUSXB010000001">
    <property type="protein sequence ID" value="MDQ0672962.1"/>
    <property type="molecule type" value="Genomic_DNA"/>
</dbReference>
<accession>A0ABU0PHC2</accession>
<dbReference type="RefSeq" id="WP_306633684.1">
    <property type="nucleotide sequence ID" value="NZ_JAUSXB010000001.1"/>
</dbReference>
<reference evidence="1 2" key="1">
    <citation type="submission" date="2023-07" db="EMBL/GenBank/DDBJ databases">
        <title>Comparative genomics of wheat-associated soil bacteria to identify genetic determinants of phenazine resistance.</title>
        <authorList>
            <person name="Mouncey N."/>
        </authorList>
    </citation>
    <scope>NUCLEOTIDE SEQUENCE [LARGE SCALE GENOMIC DNA]</scope>
    <source>
        <strain evidence="1 2">W1I3</strain>
    </source>
</reference>
<protein>
    <submittedName>
        <fullName evidence="1">Uncharacterized protein</fullName>
    </submittedName>
</protein>
<gene>
    <name evidence="1" type="ORF">QFZ36_000523</name>
</gene>
<name>A0ABU0PHC2_9MICC</name>
<dbReference type="Proteomes" id="UP001236806">
    <property type="component" value="Unassembled WGS sequence"/>
</dbReference>
<proteinExistence type="predicted"/>
<organism evidence="1 2">
    <name type="scientific">Pseudarthrobacter siccitolerans</name>
    <dbReference type="NCBI Taxonomy" id="861266"/>
    <lineage>
        <taxon>Bacteria</taxon>
        <taxon>Bacillati</taxon>
        <taxon>Actinomycetota</taxon>
        <taxon>Actinomycetes</taxon>
        <taxon>Micrococcales</taxon>
        <taxon>Micrococcaceae</taxon>
        <taxon>Pseudarthrobacter</taxon>
    </lineage>
</organism>
<keyword evidence="2" id="KW-1185">Reference proteome</keyword>
<sequence length="163" mass="18446">MAIDMAQVNRIHSLEGEIHVAELELKAIKERRTELVTDLPEYKELEVAQAAVKAASVKLKLAIQDDRELSVLHVDRGEVAYHLHDLREMLSHHLAAYAQDTARDVIKDFQGRNRQIEISAKLSKPGKRVLDQAKLPFSQHFGVRQVIGEAPAAKQLELMQENK</sequence>
<evidence type="ECO:0000313" key="2">
    <source>
        <dbReference type="Proteomes" id="UP001236806"/>
    </source>
</evidence>
<comment type="caution">
    <text evidence="1">The sequence shown here is derived from an EMBL/GenBank/DDBJ whole genome shotgun (WGS) entry which is preliminary data.</text>
</comment>